<comment type="function">
    <text evidence="5">CzcA and CzcB together would act in zinc efflux nearly as effectively as the complete czc efflux system (CzcABC). The CzcB protein is thought to funnel zinc cations to the CzcA transport protein.</text>
</comment>
<dbReference type="Gene3D" id="2.40.420.20">
    <property type="match status" value="1"/>
</dbReference>
<dbReference type="GO" id="GO:0022857">
    <property type="term" value="F:transmembrane transporter activity"/>
    <property type="evidence" value="ECO:0007669"/>
    <property type="project" value="InterPro"/>
</dbReference>
<dbReference type="InterPro" id="IPR051909">
    <property type="entry name" value="MFP_Cation_Efflux"/>
</dbReference>
<dbReference type="AlphaFoldDB" id="A0A839V0E8"/>
<keyword evidence="12" id="KW-1185">Reference proteome</keyword>
<dbReference type="Pfam" id="PF25954">
    <property type="entry name" value="Beta-barrel_RND_2"/>
    <property type="match status" value="1"/>
</dbReference>
<feature type="domain" description="CusB-like beta-barrel" evidence="8">
    <location>
        <begin position="254"/>
        <end position="327"/>
    </location>
</feature>
<keyword evidence="7" id="KW-0472">Membrane</keyword>
<feature type="domain" description="CzcB-like barrel-sandwich hybrid" evidence="9">
    <location>
        <begin position="107"/>
        <end position="241"/>
    </location>
</feature>
<dbReference type="FunFam" id="2.40.30.170:FF:000010">
    <property type="entry name" value="Efflux RND transporter periplasmic adaptor subunit"/>
    <property type="match status" value="1"/>
</dbReference>
<dbReference type="GO" id="GO:0016020">
    <property type="term" value="C:membrane"/>
    <property type="evidence" value="ECO:0007669"/>
    <property type="project" value="InterPro"/>
</dbReference>
<evidence type="ECO:0000259" key="10">
    <source>
        <dbReference type="Pfam" id="PF25975"/>
    </source>
</evidence>
<evidence type="ECO:0000256" key="2">
    <source>
        <dbReference type="ARBA" id="ARBA00022448"/>
    </source>
</evidence>
<dbReference type="SUPFAM" id="SSF111369">
    <property type="entry name" value="HlyD-like secretion proteins"/>
    <property type="match status" value="1"/>
</dbReference>
<dbReference type="FunFam" id="2.40.420.20:FF:000006">
    <property type="entry name" value="RND family efflux transporter MFP subunit"/>
    <property type="match status" value="1"/>
</dbReference>
<organism evidence="11 12">
    <name type="scientific">Endobacter medicaginis</name>
    <dbReference type="NCBI Taxonomy" id="1181271"/>
    <lineage>
        <taxon>Bacteria</taxon>
        <taxon>Pseudomonadati</taxon>
        <taxon>Pseudomonadota</taxon>
        <taxon>Alphaproteobacteria</taxon>
        <taxon>Acetobacterales</taxon>
        <taxon>Acetobacteraceae</taxon>
        <taxon>Endobacter</taxon>
    </lineage>
</organism>
<dbReference type="Gene3D" id="2.40.50.100">
    <property type="match status" value="1"/>
</dbReference>
<dbReference type="EMBL" id="JACHXV010000003">
    <property type="protein sequence ID" value="MBB3173112.1"/>
    <property type="molecule type" value="Genomic_DNA"/>
</dbReference>
<proteinExistence type="inferred from homology"/>
<dbReference type="Pfam" id="PF25975">
    <property type="entry name" value="CzcB_C"/>
    <property type="match status" value="1"/>
</dbReference>
<keyword evidence="6" id="KW-0175">Coiled coil</keyword>
<evidence type="ECO:0000256" key="3">
    <source>
        <dbReference type="ARBA" id="ARBA00022833"/>
    </source>
</evidence>
<evidence type="ECO:0000259" key="9">
    <source>
        <dbReference type="Pfam" id="PF25973"/>
    </source>
</evidence>
<dbReference type="PANTHER" id="PTHR30097:SF16">
    <property type="entry name" value="CATION EFFLUX SYSTEM (CZCB-LIKE)"/>
    <property type="match status" value="1"/>
</dbReference>
<evidence type="ECO:0000256" key="4">
    <source>
        <dbReference type="ARBA" id="ARBA00043263"/>
    </source>
</evidence>
<dbReference type="InterPro" id="IPR058647">
    <property type="entry name" value="BSH_CzcB-like"/>
</dbReference>
<sequence>MTVEPAGRKPGLPAPWQDRRLLTIVLLSLCLGVLIAWGAGGLLSSHRPAALPAPAAALPAPQEKAGEVIVPEHSAWRDALTIAPVTADFVSGVRTLPAAVESDPSEVVNVLPPLGGRVLEVAVRLGDTVTAGQVLVRIESGDMAQARADAAKAAAQLDLARHALTRANGLAQIGGGAARDTESARNDLAQAQAEYDRTQARLRTLGAMKVDGRGLTIIAPISGVITQLATAPGSYINDTTQSLMTIDQTRHVLVTALAAEDDLAYVAAGDEVRITLPAYPDEVRHGTVQSVDAVTQPDTRRTRVRIELDNPGGRLRAGMFASVSIDTPPRPRIMVPDSALLMNNDATTVFVETRPYVFTRRTIQTGQDRDGRTEVLSGLSAGERVVVRGGVLLGD</sequence>
<dbReference type="Gene3D" id="2.40.30.170">
    <property type="match status" value="1"/>
</dbReference>
<accession>A0A839V0E8</accession>
<evidence type="ECO:0000313" key="12">
    <source>
        <dbReference type="Proteomes" id="UP000557688"/>
    </source>
</evidence>
<dbReference type="InterPro" id="IPR006143">
    <property type="entry name" value="RND_pump_MFP"/>
</dbReference>
<evidence type="ECO:0000256" key="5">
    <source>
        <dbReference type="ARBA" id="ARBA00058766"/>
    </source>
</evidence>
<protein>
    <submittedName>
        <fullName evidence="11">Cobalt-zinc-cadmium efflux system membrane fusion protein</fullName>
    </submittedName>
</protein>
<dbReference type="GO" id="GO:0046686">
    <property type="term" value="P:response to cadmium ion"/>
    <property type="evidence" value="ECO:0007669"/>
    <property type="project" value="UniProtKB-KW"/>
</dbReference>
<keyword evidence="2" id="KW-0813">Transport</keyword>
<name>A0A839V0E8_9PROT</name>
<keyword evidence="4" id="KW-0105">Cadmium resistance</keyword>
<comment type="caution">
    <text evidence="11">The sequence shown here is derived from an EMBL/GenBank/DDBJ whole genome shotgun (WGS) entry which is preliminary data.</text>
</comment>
<keyword evidence="3" id="KW-0862">Zinc</keyword>
<dbReference type="PANTHER" id="PTHR30097">
    <property type="entry name" value="CATION EFFLUX SYSTEM PROTEIN CUSB"/>
    <property type="match status" value="1"/>
</dbReference>
<dbReference type="Pfam" id="PF25973">
    <property type="entry name" value="BSH_CzcB"/>
    <property type="match status" value="1"/>
</dbReference>
<dbReference type="RefSeq" id="WP_183274842.1">
    <property type="nucleotide sequence ID" value="NZ_JACHXV010000003.1"/>
</dbReference>
<evidence type="ECO:0000259" key="8">
    <source>
        <dbReference type="Pfam" id="PF25954"/>
    </source>
</evidence>
<dbReference type="Proteomes" id="UP000557688">
    <property type="component" value="Unassembled WGS sequence"/>
</dbReference>
<dbReference type="NCBIfam" id="TIGR01730">
    <property type="entry name" value="RND_mfp"/>
    <property type="match status" value="1"/>
</dbReference>
<gene>
    <name evidence="11" type="ORF">FHR90_000930</name>
</gene>
<comment type="similarity">
    <text evidence="1">Belongs to the membrane fusion protein (MFP) (TC 8.A.1) family.</text>
</comment>
<evidence type="ECO:0000313" key="11">
    <source>
        <dbReference type="EMBL" id="MBB3173112.1"/>
    </source>
</evidence>
<dbReference type="InterPro" id="IPR058792">
    <property type="entry name" value="Beta-barrel_RND_2"/>
</dbReference>
<dbReference type="Gene3D" id="1.10.287.470">
    <property type="entry name" value="Helix hairpin bin"/>
    <property type="match status" value="1"/>
</dbReference>
<keyword evidence="7" id="KW-0812">Transmembrane</keyword>
<evidence type="ECO:0000256" key="1">
    <source>
        <dbReference type="ARBA" id="ARBA00009477"/>
    </source>
</evidence>
<evidence type="ECO:0000256" key="7">
    <source>
        <dbReference type="SAM" id="Phobius"/>
    </source>
</evidence>
<feature type="coiled-coil region" evidence="6">
    <location>
        <begin position="181"/>
        <end position="208"/>
    </location>
</feature>
<reference evidence="11 12" key="1">
    <citation type="submission" date="2020-08" db="EMBL/GenBank/DDBJ databases">
        <title>Genomic Encyclopedia of Type Strains, Phase III (KMG-III): the genomes of soil and plant-associated and newly described type strains.</title>
        <authorList>
            <person name="Whitman W."/>
        </authorList>
    </citation>
    <scope>NUCLEOTIDE SEQUENCE [LARGE SCALE GENOMIC DNA]</scope>
    <source>
        <strain evidence="11 12">CECT 8088</strain>
    </source>
</reference>
<keyword evidence="7" id="KW-1133">Transmembrane helix</keyword>
<dbReference type="InterPro" id="IPR058649">
    <property type="entry name" value="CzcB_C"/>
</dbReference>
<evidence type="ECO:0000256" key="6">
    <source>
        <dbReference type="SAM" id="Coils"/>
    </source>
</evidence>
<feature type="domain" description="CzcB-like C-terminal circularly permuted SH3-like" evidence="10">
    <location>
        <begin position="333"/>
        <end position="389"/>
    </location>
</feature>
<feature type="transmembrane region" description="Helical" evidence="7">
    <location>
        <begin position="21"/>
        <end position="43"/>
    </location>
</feature>